<dbReference type="SUPFAM" id="SSF52540">
    <property type="entry name" value="P-loop containing nucleoside triphosphate hydrolases"/>
    <property type="match status" value="1"/>
</dbReference>
<evidence type="ECO:0000256" key="3">
    <source>
        <dbReference type="ARBA" id="ARBA00022840"/>
    </source>
</evidence>
<dbReference type="InterPro" id="IPR003439">
    <property type="entry name" value="ABC_transporter-like_ATP-bd"/>
</dbReference>
<proteinExistence type="predicted"/>
<dbReference type="GO" id="GO:0016887">
    <property type="term" value="F:ATP hydrolysis activity"/>
    <property type="evidence" value="ECO:0007669"/>
    <property type="project" value="InterPro"/>
</dbReference>
<keyword evidence="1" id="KW-0813">Transport</keyword>
<dbReference type="Gene3D" id="3.40.50.300">
    <property type="entry name" value="P-loop containing nucleotide triphosphate hydrolases"/>
    <property type="match status" value="1"/>
</dbReference>
<dbReference type="RefSeq" id="WP_005884069.1">
    <property type="nucleotide sequence ID" value="NZ_UGGU01000003.1"/>
</dbReference>
<dbReference type="FunFam" id="3.40.50.300:FF:000134">
    <property type="entry name" value="Iron-enterobactin ABC transporter ATP-binding protein"/>
    <property type="match status" value="1"/>
</dbReference>
<dbReference type="InterPro" id="IPR017871">
    <property type="entry name" value="ABC_transporter-like_CS"/>
</dbReference>
<evidence type="ECO:0000313" key="6">
    <source>
        <dbReference type="EMBL" id="STO31025.1"/>
    </source>
</evidence>
<dbReference type="InterPro" id="IPR003593">
    <property type="entry name" value="AAA+_ATPase"/>
</dbReference>
<gene>
    <name evidence="6" type="primary">yusV</name>
    <name evidence="6" type="ORF">NCTC10723_00464</name>
</gene>
<evidence type="ECO:0000256" key="2">
    <source>
        <dbReference type="ARBA" id="ARBA00022741"/>
    </source>
</evidence>
<name>A0A377GVM7_9FUSO</name>
<protein>
    <submittedName>
        <fullName evidence="6">Probable siderophore transport system ATP-binding protein YusV</fullName>
    </submittedName>
</protein>
<dbReference type="EMBL" id="UGGU01000003">
    <property type="protein sequence ID" value="STO31025.1"/>
    <property type="molecule type" value="Genomic_DNA"/>
</dbReference>
<evidence type="ECO:0000313" key="7">
    <source>
        <dbReference type="Proteomes" id="UP000255328"/>
    </source>
</evidence>
<keyword evidence="4" id="KW-1278">Translocase</keyword>
<dbReference type="CDD" id="cd03214">
    <property type="entry name" value="ABC_Iron-Siderophores_B12_Hemin"/>
    <property type="match status" value="1"/>
</dbReference>
<sequence>MEAIKIENLNFSYGNRKILQGINLELKRNKLTGILGPNGCGKSTLLKNILGYLKSESGNIYIDKILSKNISQKEKAKLLSLVPQKSQLVSAMDVEEFVLMGRLPHLKNSWDGYSKKDVEIAQHHIKELDLEKFLHRKAVSLSGGEFQRVLLARALTQETKIILLDEPTSALDLNHALDLMKKVKDSIIDKELTAVAVLHDLNLAAMFCDEIVMLKDGKVFCQGTPKETLTKENLKAVYDLESQVCYTEEGIPYIIPKLKGGK</sequence>
<dbReference type="PANTHER" id="PTHR42794:SF1">
    <property type="entry name" value="HEMIN IMPORT ATP-BINDING PROTEIN HMUV"/>
    <property type="match status" value="1"/>
</dbReference>
<evidence type="ECO:0000256" key="4">
    <source>
        <dbReference type="ARBA" id="ARBA00022967"/>
    </source>
</evidence>
<dbReference type="SMART" id="SM00382">
    <property type="entry name" value="AAA"/>
    <property type="match status" value="1"/>
</dbReference>
<dbReference type="GeneID" id="62763074"/>
<evidence type="ECO:0000259" key="5">
    <source>
        <dbReference type="PROSITE" id="PS50893"/>
    </source>
</evidence>
<dbReference type="PANTHER" id="PTHR42794">
    <property type="entry name" value="HEMIN IMPORT ATP-BINDING PROTEIN HMUV"/>
    <property type="match status" value="1"/>
</dbReference>
<dbReference type="PROSITE" id="PS00211">
    <property type="entry name" value="ABC_TRANSPORTER_1"/>
    <property type="match status" value="1"/>
</dbReference>
<accession>A0A377GVM7</accession>
<keyword evidence="7" id="KW-1185">Reference proteome</keyword>
<evidence type="ECO:0000256" key="1">
    <source>
        <dbReference type="ARBA" id="ARBA00022448"/>
    </source>
</evidence>
<organism evidence="6 7">
    <name type="scientific">Fusobacterium necrogenes</name>
    <dbReference type="NCBI Taxonomy" id="858"/>
    <lineage>
        <taxon>Bacteria</taxon>
        <taxon>Fusobacteriati</taxon>
        <taxon>Fusobacteriota</taxon>
        <taxon>Fusobacteriia</taxon>
        <taxon>Fusobacteriales</taxon>
        <taxon>Fusobacteriaceae</taxon>
        <taxon>Fusobacterium</taxon>
    </lineage>
</organism>
<dbReference type="Proteomes" id="UP000255328">
    <property type="component" value="Unassembled WGS sequence"/>
</dbReference>
<dbReference type="InterPro" id="IPR027417">
    <property type="entry name" value="P-loop_NTPase"/>
</dbReference>
<reference evidence="6 7" key="1">
    <citation type="submission" date="2018-06" db="EMBL/GenBank/DDBJ databases">
        <authorList>
            <consortium name="Pathogen Informatics"/>
            <person name="Doyle S."/>
        </authorList>
    </citation>
    <scope>NUCLEOTIDE SEQUENCE [LARGE SCALE GENOMIC DNA]</scope>
    <source>
        <strain evidence="6 7">NCTC10723</strain>
    </source>
</reference>
<dbReference type="Pfam" id="PF00005">
    <property type="entry name" value="ABC_tran"/>
    <property type="match status" value="1"/>
</dbReference>
<feature type="domain" description="ABC transporter" evidence="5">
    <location>
        <begin position="4"/>
        <end position="241"/>
    </location>
</feature>
<keyword evidence="3 6" id="KW-0067">ATP-binding</keyword>
<dbReference type="AlphaFoldDB" id="A0A377GVM7"/>
<dbReference type="GO" id="GO:0005524">
    <property type="term" value="F:ATP binding"/>
    <property type="evidence" value="ECO:0007669"/>
    <property type="project" value="UniProtKB-KW"/>
</dbReference>
<dbReference type="PROSITE" id="PS50893">
    <property type="entry name" value="ABC_TRANSPORTER_2"/>
    <property type="match status" value="1"/>
</dbReference>
<keyword evidence="2" id="KW-0547">Nucleotide-binding</keyword>
<dbReference type="OrthoDB" id="9787851at2"/>